<protein>
    <submittedName>
        <fullName evidence="1">Helix-turn-helix transcriptional regulator</fullName>
    </submittedName>
</protein>
<evidence type="ECO:0000313" key="2">
    <source>
        <dbReference type="Proteomes" id="UP000681794"/>
    </source>
</evidence>
<name>A0ACD1E143_9MICO</name>
<dbReference type="EMBL" id="CP076544">
    <property type="protein sequence ID" value="QWS32569.1"/>
    <property type="molecule type" value="Genomic_DNA"/>
</dbReference>
<accession>A0ACD1E143</accession>
<gene>
    <name evidence="1" type="ORF">KM842_09725</name>
</gene>
<dbReference type="Proteomes" id="UP000681794">
    <property type="component" value="Chromosome"/>
</dbReference>
<keyword evidence="2" id="KW-1185">Reference proteome</keyword>
<proteinExistence type="predicted"/>
<organism evidence="1 2">
    <name type="scientific">Curtobacterium aetherium</name>
    <dbReference type="NCBI Taxonomy" id="2841594"/>
    <lineage>
        <taxon>Bacteria</taxon>
        <taxon>Bacillati</taxon>
        <taxon>Actinomycetota</taxon>
        <taxon>Actinomycetes</taxon>
        <taxon>Micrococcales</taxon>
        <taxon>Microbacteriaceae</taxon>
        <taxon>Curtobacterium</taxon>
    </lineage>
</organism>
<reference evidence="1" key="1">
    <citation type="submission" date="2021-06" db="EMBL/GenBank/DDBJ databases">
        <authorList>
            <person name="Ellington A.J."/>
            <person name="Bryan N.C."/>
            <person name="Christner B.C."/>
            <person name="Reisch C.R."/>
        </authorList>
    </citation>
    <scope>NUCLEOTIDE SEQUENCE</scope>
    <source>
        <strain evidence="1">L6-1</strain>
    </source>
</reference>
<sequence length="315" mass="33880">MWSFDGCCGRRGDAIVETRSRHVPGTACSDPGGTVTAPSAHLGDYLRARRALVRPTDVAIISSRTRRVPGLRRSEVAQLAGISQEYYLRLEQGRDRRPSHQVLAAIGRALLLDPVAVEHMHRLAELDEHDAPYAVPAKAAVVDGLTDLVDGLTDLPALVISADQDVLAANPLARLVRPRLQPGSNVLFELFSSHGRADAVAWADDARRAVANLRFHGDPRSTRYQEVVGTLAIRDDTFRTLWARHDVERQVVWPAQIRVGTLGAVDFVCHSLAVPGPSGQSLVTLTAKAGSAGARLLQHARRRSAAAPGPAAAVA</sequence>
<evidence type="ECO:0000313" key="1">
    <source>
        <dbReference type="EMBL" id="QWS32569.1"/>
    </source>
</evidence>